<reference evidence="2" key="1">
    <citation type="journal article" date="2023" name="G3 (Bethesda)">
        <title>Genome assembly and association tests identify interacting loci associated with vigor, precocity, and sex in interspecific pistachio rootstocks.</title>
        <authorList>
            <person name="Palmer W."/>
            <person name="Jacygrad E."/>
            <person name="Sagayaradj S."/>
            <person name="Cavanaugh K."/>
            <person name="Han R."/>
            <person name="Bertier L."/>
            <person name="Beede B."/>
            <person name="Kafkas S."/>
            <person name="Golino D."/>
            <person name="Preece J."/>
            <person name="Michelmore R."/>
        </authorList>
    </citation>
    <scope>NUCLEOTIDE SEQUENCE [LARGE SCALE GENOMIC DNA]</scope>
</reference>
<comment type="caution">
    <text evidence="1">The sequence shown here is derived from an EMBL/GenBank/DDBJ whole genome shotgun (WGS) entry which is preliminary data.</text>
</comment>
<name>A0ACC0YWQ7_9ROSI</name>
<protein>
    <submittedName>
        <fullName evidence="1">Uncharacterized protein</fullName>
    </submittedName>
</protein>
<sequence length="166" mass="18667">MGEEVSKRWAKEEEQAFHEVVFSNPASMGRIFGTISHWFDPHNVDSDNDEWQISEHEAGMAEEDEDSGVESPTNQDAPACQEDHAKDCQDDIEDEGDVDDIFVQYVKNSVGDSGGNTDLHLLSKIQSSYREGDDVQDDSCTSYEFEQIESCDPLYTGTDQKQSDED</sequence>
<organism evidence="1 2">
    <name type="scientific">Pistacia integerrima</name>
    <dbReference type="NCBI Taxonomy" id="434235"/>
    <lineage>
        <taxon>Eukaryota</taxon>
        <taxon>Viridiplantae</taxon>
        <taxon>Streptophyta</taxon>
        <taxon>Embryophyta</taxon>
        <taxon>Tracheophyta</taxon>
        <taxon>Spermatophyta</taxon>
        <taxon>Magnoliopsida</taxon>
        <taxon>eudicotyledons</taxon>
        <taxon>Gunneridae</taxon>
        <taxon>Pentapetalae</taxon>
        <taxon>rosids</taxon>
        <taxon>malvids</taxon>
        <taxon>Sapindales</taxon>
        <taxon>Anacardiaceae</taxon>
        <taxon>Pistacia</taxon>
    </lineage>
</organism>
<gene>
    <name evidence="1" type="ORF">Pint_19109</name>
</gene>
<keyword evidence="2" id="KW-1185">Reference proteome</keyword>
<dbReference type="EMBL" id="CM047739">
    <property type="protein sequence ID" value="KAJ0042169.1"/>
    <property type="molecule type" value="Genomic_DNA"/>
</dbReference>
<evidence type="ECO:0000313" key="2">
    <source>
        <dbReference type="Proteomes" id="UP001163603"/>
    </source>
</evidence>
<accession>A0ACC0YWQ7</accession>
<proteinExistence type="predicted"/>
<evidence type="ECO:0000313" key="1">
    <source>
        <dbReference type="EMBL" id="KAJ0042169.1"/>
    </source>
</evidence>
<dbReference type="Proteomes" id="UP001163603">
    <property type="component" value="Chromosome 4"/>
</dbReference>